<dbReference type="Proteomes" id="UP001430290">
    <property type="component" value="Unassembled WGS sequence"/>
</dbReference>
<organism evidence="1 2">
    <name type="scientific">Thermomonas beijingensis</name>
    <dbReference type="NCBI Taxonomy" id="2872701"/>
    <lineage>
        <taxon>Bacteria</taxon>
        <taxon>Pseudomonadati</taxon>
        <taxon>Pseudomonadota</taxon>
        <taxon>Gammaproteobacteria</taxon>
        <taxon>Lysobacterales</taxon>
        <taxon>Lysobacteraceae</taxon>
        <taxon>Thermomonas</taxon>
    </lineage>
</organism>
<evidence type="ECO:0000313" key="1">
    <source>
        <dbReference type="EMBL" id="MBZ4185123.1"/>
    </source>
</evidence>
<dbReference type="SUPFAM" id="SSF48452">
    <property type="entry name" value="TPR-like"/>
    <property type="match status" value="1"/>
</dbReference>
<evidence type="ECO:0008006" key="3">
    <source>
        <dbReference type="Google" id="ProtNLM"/>
    </source>
</evidence>
<sequence length="505" mass="55250">MSAARPGADWRKQWRALPQRWRQLLLVLAASVLLAVLAALLFHNALGRWLWPDPRYDALRQRAELALQAGRLSAADGSGARELFEAALALQPDQLEAREGLERVAQAAMARADAQIRAGHTAQAQASLQLAQTLQAPLARINALQARLSEIPTRADSIELLLQRAQSALMQGHLDDGPDAALALYQQVLLRQPRNQRALDGREDALDALTQPAAKVLAGGDLAQIAALLQRVEAADPGHPVLPALHAGLTQAQTRRNQQLQRMLHHQQWEAAVQLCQPLSAVPGVPLPELCATGLDDALLHAANVAIAASRFDQARRLLELAEQAGVATDRRQQVQRSLQAASRIQPQRPQVVTMQGRAKVAKLLTQAQHAQARGHWLTPPGESAWDRLREARALAPNDPRVQHALQEMQLAAHTCHTTAMRDNNLGRARECLDAWRQLAPNEPALLSAQRRLAERWLAVGDERLRAGDVRGARTALERAQQVDADVPGSEALTHRLQRIGSALK</sequence>
<gene>
    <name evidence="1" type="ORF">K7B09_02125</name>
</gene>
<evidence type="ECO:0000313" key="2">
    <source>
        <dbReference type="Proteomes" id="UP001430290"/>
    </source>
</evidence>
<dbReference type="EMBL" id="JAIQDJ010000001">
    <property type="protein sequence ID" value="MBZ4185123.1"/>
    <property type="molecule type" value="Genomic_DNA"/>
</dbReference>
<dbReference type="RefSeq" id="WP_223626269.1">
    <property type="nucleotide sequence ID" value="NZ_JAIQDJ010000001.1"/>
</dbReference>
<dbReference type="InterPro" id="IPR011990">
    <property type="entry name" value="TPR-like_helical_dom_sf"/>
</dbReference>
<keyword evidence="2" id="KW-1185">Reference proteome</keyword>
<reference evidence="1" key="1">
    <citation type="submission" date="2021-09" db="EMBL/GenBank/DDBJ databases">
        <authorList>
            <person name="Wu T."/>
            <person name="Guo S.Z."/>
        </authorList>
    </citation>
    <scope>NUCLEOTIDE SEQUENCE</scope>
    <source>
        <strain evidence="1">RSS-23</strain>
    </source>
</reference>
<accession>A0ABS7TBB7</accession>
<proteinExistence type="predicted"/>
<dbReference type="Gene3D" id="1.25.40.10">
    <property type="entry name" value="Tetratricopeptide repeat domain"/>
    <property type="match status" value="1"/>
</dbReference>
<protein>
    <recommendedName>
        <fullName evidence="3">Tetratricopeptide repeat protein</fullName>
    </recommendedName>
</protein>
<name>A0ABS7TBB7_9GAMM</name>
<comment type="caution">
    <text evidence="1">The sequence shown here is derived from an EMBL/GenBank/DDBJ whole genome shotgun (WGS) entry which is preliminary data.</text>
</comment>